<feature type="transmembrane region" description="Helical" evidence="1">
    <location>
        <begin position="43"/>
        <end position="63"/>
    </location>
</feature>
<evidence type="ECO:0000313" key="2">
    <source>
        <dbReference type="EMBL" id="SIT45212.1"/>
    </source>
</evidence>
<keyword evidence="1" id="KW-0812">Transmembrane</keyword>
<keyword evidence="1" id="KW-0472">Membrane</keyword>
<organism evidence="2 3">
    <name type="scientific">Paraburkholderia piptadeniae</name>
    <dbReference type="NCBI Taxonomy" id="1701573"/>
    <lineage>
        <taxon>Bacteria</taxon>
        <taxon>Pseudomonadati</taxon>
        <taxon>Pseudomonadota</taxon>
        <taxon>Betaproteobacteria</taxon>
        <taxon>Burkholderiales</taxon>
        <taxon>Burkholderiaceae</taxon>
        <taxon>Paraburkholderia</taxon>
    </lineage>
</organism>
<keyword evidence="3" id="KW-1185">Reference proteome</keyword>
<dbReference type="EMBL" id="CYGY02000046">
    <property type="protein sequence ID" value="SIT45212.1"/>
    <property type="molecule type" value="Genomic_DNA"/>
</dbReference>
<feature type="transmembrane region" description="Helical" evidence="1">
    <location>
        <begin position="12"/>
        <end position="31"/>
    </location>
</feature>
<comment type="caution">
    <text evidence="2">The sequence shown here is derived from an EMBL/GenBank/DDBJ whole genome shotgun (WGS) entry which is preliminary data.</text>
</comment>
<name>A0A1N7SD06_9BURK</name>
<evidence type="ECO:0000256" key="1">
    <source>
        <dbReference type="SAM" id="Phobius"/>
    </source>
</evidence>
<protein>
    <submittedName>
        <fullName evidence="2">Uncharacterized protein</fullName>
    </submittedName>
</protein>
<proteinExistence type="predicted"/>
<keyword evidence="1" id="KW-1133">Transmembrane helix</keyword>
<accession>A0A1N7SD06</accession>
<dbReference type="Proteomes" id="UP000195569">
    <property type="component" value="Unassembled WGS sequence"/>
</dbReference>
<gene>
    <name evidence="2" type="ORF">BN2476_460090</name>
</gene>
<dbReference type="AlphaFoldDB" id="A0A1N7SD06"/>
<evidence type="ECO:0000313" key="3">
    <source>
        <dbReference type="Proteomes" id="UP000195569"/>
    </source>
</evidence>
<reference evidence="2" key="1">
    <citation type="submission" date="2016-12" db="EMBL/GenBank/DDBJ databases">
        <authorList>
            <person name="Moulin L."/>
        </authorList>
    </citation>
    <scope>NUCLEOTIDE SEQUENCE [LARGE SCALE GENOMIC DNA]</scope>
    <source>
        <strain evidence="2">STM 7183</strain>
    </source>
</reference>
<sequence>MPRRAITNSMARGILAAAFIWVIGVEMVAWWCIDVSALGGEAFLPDVVWGVTPVSILAGVLIGRAGGRGRLDRRPEN</sequence>